<sequence length="140" mass="15885">MPKLRRSFSTWLFALQSSTSTFDVRDWDEFRAFTGRACSVEAGMVELVQHQDNLPAPLLKACWDVQLPFSTLMVRYLLSPGCDPNESFTDELCRNCTPWEHWLREMQVWDIGSALENADLIEELVGAGAKGSVNSLKEKV</sequence>
<keyword evidence="2" id="KW-1185">Reference proteome</keyword>
<name>A0A0D2AQF5_9EURO</name>
<organism evidence="1 2">
    <name type="scientific">Cladophialophora immunda</name>
    <dbReference type="NCBI Taxonomy" id="569365"/>
    <lineage>
        <taxon>Eukaryota</taxon>
        <taxon>Fungi</taxon>
        <taxon>Dikarya</taxon>
        <taxon>Ascomycota</taxon>
        <taxon>Pezizomycotina</taxon>
        <taxon>Eurotiomycetes</taxon>
        <taxon>Chaetothyriomycetidae</taxon>
        <taxon>Chaetothyriales</taxon>
        <taxon>Herpotrichiellaceae</taxon>
        <taxon>Cladophialophora</taxon>
    </lineage>
</organism>
<gene>
    <name evidence="1" type="ORF">PV07_07085</name>
</gene>
<evidence type="ECO:0000313" key="2">
    <source>
        <dbReference type="Proteomes" id="UP000054466"/>
    </source>
</evidence>
<dbReference type="VEuPathDB" id="FungiDB:PV07_07085"/>
<dbReference type="EMBL" id="KN847043">
    <property type="protein sequence ID" value="KIW27337.1"/>
    <property type="molecule type" value="Genomic_DNA"/>
</dbReference>
<dbReference type="Proteomes" id="UP000054466">
    <property type="component" value="Unassembled WGS sequence"/>
</dbReference>
<evidence type="ECO:0000313" key="1">
    <source>
        <dbReference type="EMBL" id="KIW27337.1"/>
    </source>
</evidence>
<accession>A0A0D2AQF5</accession>
<dbReference type="GeneID" id="27346279"/>
<protein>
    <submittedName>
        <fullName evidence="1">Uncharacterized protein</fullName>
    </submittedName>
</protein>
<proteinExistence type="predicted"/>
<dbReference type="RefSeq" id="XP_016247553.1">
    <property type="nucleotide sequence ID" value="XM_016394134.1"/>
</dbReference>
<dbReference type="AlphaFoldDB" id="A0A0D2AQF5"/>
<dbReference type="HOGENOM" id="CLU_1834954_0_0_1"/>
<reference evidence="1 2" key="1">
    <citation type="submission" date="2015-01" db="EMBL/GenBank/DDBJ databases">
        <title>The Genome Sequence of Cladophialophora immunda CBS83496.</title>
        <authorList>
            <consortium name="The Broad Institute Genomics Platform"/>
            <person name="Cuomo C."/>
            <person name="de Hoog S."/>
            <person name="Gorbushina A."/>
            <person name="Stielow B."/>
            <person name="Teixiera M."/>
            <person name="Abouelleil A."/>
            <person name="Chapman S.B."/>
            <person name="Priest M."/>
            <person name="Young S.K."/>
            <person name="Wortman J."/>
            <person name="Nusbaum C."/>
            <person name="Birren B."/>
        </authorList>
    </citation>
    <scope>NUCLEOTIDE SEQUENCE [LARGE SCALE GENOMIC DNA]</scope>
    <source>
        <strain evidence="1 2">CBS 83496</strain>
    </source>
</reference>